<feature type="region of interest" description="Disordered" evidence="1">
    <location>
        <begin position="1551"/>
        <end position="1575"/>
    </location>
</feature>
<feature type="compositionally biased region" description="Acidic residues" evidence="1">
    <location>
        <begin position="1042"/>
        <end position="1056"/>
    </location>
</feature>
<accession>A0A836K6D0</accession>
<feature type="compositionally biased region" description="Low complexity" evidence="1">
    <location>
        <begin position="15"/>
        <end position="36"/>
    </location>
</feature>
<sequence>MVLNLFSGAALNGHGSAPACGRASSSRSSAGTVRRSQQQRRHASRSAADGAYVQADGVEQSGPGVRVDTAEDRVLFNNCVAQVQRHLKAHADSPSTLHTLASYYTKTEPLIEHRPFCVSLSYATFLFHMQMARISVADVELYVQLLTSVMSQITEDDQLHHPFVQQVLRDHVFGLPSPTCRGGAHSVVLLSPQQYRAFATMTTSLISLAVVPLSIVYQFQDRLETYCECASPLVANRALALLVQTVGEVRMDEQVTALQYVLKTKPMKMNVDFLLACYERLKRAVADPAHGPSFGRALSIHCSELFLRFRSPVRRDYVERFLYPSLCHSDMAGFLTIPATRKHLLQELLSQCTPGMGTMNPFYMCLCAILQSCFDNETDGALETVALINCHMPHAAYFMSTLAIDSHMSVQMFAKVMISLARGAGMAMTGRETPDEVAVSISESRASVYNVLFLLREVVRSCSITASRRATDMLKALRVAVPPKTVEALGKLSSEAFEAVSDITLDPQLLCAELAMVLHQDHIAEAMDSAVEYFRDVTSKCPYCAAARSSSLLCPVNGTVHVASQSSVSRVLSTLSECAGAKAVEGRLITYLRDPVLQMESAVHYLIYHIIANGGQHRNALFVAVEPYVRSTLLALVSADRSGARGLVSSTLKANVLMLHVKLVTLLASSIDPSYLESILKVFSELRVRNNHDALALWYMGNVLLRSCRSNLELLPTDPQENNYCVAFPGCAPASASTADNAQLVLKLLHRAHSFSPEMRKLVGCCVCKLIQEFNMQAPNICSTLLSPFGFLPVRLESLNTFALPAGAGSTFWSFFLQQMRSSAPARTAFMATLAKSLSRRFRVASPIDALAPCGVEPTGHLFVIMVYEAMKRSPPLARVLLYMMSHWMKQAGHPPGKFACLVYACVQLITVVVDRAQGPAAAEVEAETPQDRQQFDDAVKKAARVLKSQQPRLERLTPAARRENVAFFHLLRRLQHRVRRAVATTFGETLVGDEAAEEYTDYEDAVDGTSAGGRARHDITTDAVYAMRELQNAADNSVFDDYADDGEHEGDEACENDGGANDAASQDLGHPAQMERSENRAEGLLAPMRIRHLPQGITNVLRSHGRGSSERSDRDTVGAEKRPATPLNASREANRQTDSGDVLHDVDGDDAEMCRRDGEAVQGRGAAREPRSRSKSRGVQTNVSLTTPAPHGHASQRSVGTSPIQPAGASSRTWAARRDGTPQPCRVPTEVDSAAAAAPVRTPSSSLYQPKRSHTRPPEAGGALNEDSQTSAQRRSTWREPDLTDYVDGDTIPISDYTDVPRLQATTTSDGIILPSGMVLEYLRTHQGMDSLRHELNQFDQQWMVQQVAEFVAQNSGMVGAAGSPSAVRGGVSSVQSVTVESRANNYSCPHADAAQLAPSRTVRAEVRMVGPATSYSRPLAQKEPASIATAAPVPPQEDEADVVDGEHPIRAVSGPPDDDGRAGCAGSDEASKRPRVETAGGTTTTPPPPASPTSAFRGRNFFLNQRTQQDVGSTLQDIHYLQRRQQANMLALTEGQGTGETAETVDGDEVSRRTPHHGHPTTGVASEGAQPTTPYGQVILPTWIVEQRNDTTIRELRQVMGAYNPNDARLSASTGKRGRIHGSGTGDGNGNSAAWWAEMSSAPMPSYAADPQYSMELF</sequence>
<reference evidence="3" key="1">
    <citation type="journal article" date="2021" name="Microbiol. Resour. Announc.">
        <title>LGAAP: Leishmaniinae Genome Assembly and Annotation Pipeline.</title>
        <authorList>
            <person name="Almutairi H."/>
            <person name="Urbaniak M.D."/>
            <person name="Bates M.D."/>
            <person name="Jariyapan N."/>
            <person name="Kwakye-Nuako G."/>
            <person name="Thomaz-Soccol V."/>
            <person name="Al-Salem W.S."/>
            <person name="Dillon R.J."/>
            <person name="Bates P.A."/>
            <person name="Gatherer D."/>
        </authorList>
    </citation>
    <scope>NUCLEOTIDE SEQUENCE [LARGE SCALE GENOMIC DNA]</scope>
</reference>
<feature type="compositionally biased region" description="Basic and acidic residues" evidence="1">
    <location>
        <begin position="1108"/>
        <end position="1124"/>
    </location>
</feature>
<proteinExistence type="predicted"/>
<name>A0A836K6D0_9TRYP</name>
<keyword evidence="3" id="KW-1185">Reference proteome</keyword>
<dbReference type="KEGG" id="loi:92356213"/>
<dbReference type="Proteomes" id="UP000674143">
    <property type="component" value="Unassembled WGS sequence"/>
</dbReference>
<feature type="region of interest" description="Disordered" evidence="1">
    <location>
        <begin position="15"/>
        <end position="53"/>
    </location>
</feature>
<evidence type="ECO:0008006" key="4">
    <source>
        <dbReference type="Google" id="ProtNLM"/>
    </source>
</evidence>
<evidence type="ECO:0000313" key="2">
    <source>
        <dbReference type="EMBL" id="KAG5464749.1"/>
    </source>
</evidence>
<feature type="region of interest" description="Disordered" evidence="1">
    <location>
        <begin position="1609"/>
        <end position="1632"/>
    </location>
</feature>
<protein>
    <recommendedName>
        <fullName evidence="4">Kinetoplastid kinetochore protein 1</fullName>
    </recommendedName>
</protein>
<feature type="compositionally biased region" description="Polar residues" evidence="1">
    <location>
        <begin position="1178"/>
        <end position="1188"/>
    </location>
</feature>
<feature type="region of interest" description="Disordered" evidence="1">
    <location>
        <begin position="1040"/>
        <end position="1078"/>
    </location>
</feature>
<dbReference type="GeneID" id="92356213"/>
<gene>
    <name evidence="2" type="ORF">LSCM4_00190</name>
</gene>
<evidence type="ECO:0000256" key="1">
    <source>
        <dbReference type="SAM" id="MobiDB-lite"/>
    </source>
</evidence>
<feature type="region of interest" description="Disordered" evidence="1">
    <location>
        <begin position="1101"/>
        <end position="1285"/>
    </location>
</feature>
<dbReference type="EMBL" id="JAFHLR010000036">
    <property type="protein sequence ID" value="KAG5464749.1"/>
    <property type="molecule type" value="Genomic_DNA"/>
</dbReference>
<evidence type="ECO:0000313" key="3">
    <source>
        <dbReference type="Proteomes" id="UP000674143"/>
    </source>
</evidence>
<organism evidence="2 3">
    <name type="scientific">Leishmania orientalis</name>
    <dbReference type="NCBI Taxonomy" id="2249476"/>
    <lineage>
        <taxon>Eukaryota</taxon>
        <taxon>Discoba</taxon>
        <taxon>Euglenozoa</taxon>
        <taxon>Kinetoplastea</taxon>
        <taxon>Metakinetoplastina</taxon>
        <taxon>Trypanosomatida</taxon>
        <taxon>Trypanosomatidae</taxon>
        <taxon>Leishmaniinae</taxon>
        <taxon>Leishmania</taxon>
    </lineage>
</organism>
<dbReference type="RefSeq" id="XP_067058380.1">
    <property type="nucleotide sequence ID" value="XM_067202279.1"/>
</dbReference>
<feature type="compositionally biased region" description="Polar residues" evidence="1">
    <location>
        <begin position="1267"/>
        <end position="1276"/>
    </location>
</feature>
<feature type="region of interest" description="Disordered" evidence="1">
    <location>
        <begin position="1416"/>
        <end position="1498"/>
    </location>
</feature>
<comment type="caution">
    <text evidence="2">The sequence shown here is derived from an EMBL/GenBank/DDBJ whole genome shotgun (WGS) entry which is preliminary data.</text>
</comment>
<reference evidence="3" key="2">
    <citation type="journal article" date="2021" name="Sci. Data">
        <title>Chromosome-scale genome sequencing, assembly and annotation of six genomes from subfamily Leishmaniinae.</title>
        <authorList>
            <person name="Almutairi H."/>
            <person name="Urbaniak M.D."/>
            <person name="Bates M.D."/>
            <person name="Jariyapan N."/>
            <person name="Kwakye-Nuako G."/>
            <person name="Thomaz Soccol V."/>
            <person name="Al-Salem W.S."/>
            <person name="Dillon R.J."/>
            <person name="Bates P.A."/>
            <person name="Gatherer D."/>
        </authorList>
    </citation>
    <scope>NUCLEOTIDE SEQUENCE [LARGE SCALE GENOMIC DNA]</scope>
</reference>
<feature type="compositionally biased region" description="Polar residues" evidence="1">
    <location>
        <begin position="1196"/>
        <end position="1214"/>
    </location>
</feature>
<feature type="compositionally biased region" description="Basic and acidic residues" evidence="1">
    <location>
        <begin position="1142"/>
        <end position="1160"/>
    </location>
</feature>